<keyword evidence="1" id="KW-0812">Transmembrane</keyword>
<dbReference type="InterPro" id="IPR052709">
    <property type="entry name" value="Transposase-MT_Hybrid"/>
</dbReference>
<dbReference type="PANTHER" id="PTHR46060">
    <property type="entry name" value="MARINER MOS1 TRANSPOSASE-LIKE PROTEIN"/>
    <property type="match status" value="1"/>
</dbReference>
<evidence type="ECO:0008006" key="4">
    <source>
        <dbReference type="Google" id="ProtNLM"/>
    </source>
</evidence>
<gene>
    <name evidence="2" type="ORF">B7P43_G02717</name>
</gene>
<keyword evidence="1" id="KW-1133">Transmembrane helix</keyword>
<keyword evidence="1" id="KW-0472">Membrane</keyword>
<dbReference type="STRING" id="105785.A0A2J7RQH3"/>
<evidence type="ECO:0000256" key="1">
    <source>
        <dbReference type="SAM" id="Phobius"/>
    </source>
</evidence>
<dbReference type="InParanoid" id="A0A2J7RQH3"/>
<evidence type="ECO:0000313" key="2">
    <source>
        <dbReference type="EMBL" id="PNF43068.1"/>
    </source>
</evidence>
<dbReference type="AlphaFoldDB" id="A0A2J7RQH3"/>
<evidence type="ECO:0000313" key="3">
    <source>
        <dbReference type="Proteomes" id="UP000235965"/>
    </source>
</evidence>
<keyword evidence="3" id="KW-1185">Reference proteome</keyword>
<dbReference type="EMBL" id="NEVH01001337">
    <property type="protein sequence ID" value="PNF43068.1"/>
    <property type="molecule type" value="Genomic_DNA"/>
</dbReference>
<dbReference type="Pfam" id="PF13565">
    <property type="entry name" value="HTH_32"/>
    <property type="match status" value="1"/>
</dbReference>
<reference evidence="2 3" key="1">
    <citation type="submission" date="2017-12" db="EMBL/GenBank/DDBJ databases">
        <title>Hemimetabolous genomes reveal molecular basis of termite eusociality.</title>
        <authorList>
            <person name="Harrison M.C."/>
            <person name="Jongepier E."/>
            <person name="Robertson H.M."/>
            <person name="Arning N."/>
            <person name="Bitard-Feildel T."/>
            <person name="Chao H."/>
            <person name="Childers C.P."/>
            <person name="Dinh H."/>
            <person name="Doddapaneni H."/>
            <person name="Dugan S."/>
            <person name="Gowin J."/>
            <person name="Greiner C."/>
            <person name="Han Y."/>
            <person name="Hu H."/>
            <person name="Hughes D.S.T."/>
            <person name="Huylmans A.-K."/>
            <person name="Kemena C."/>
            <person name="Kremer L.P.M."/>
            <person name="Lee S.L."/>
            <person name="Lopez-Ezquerra A."/>
            <person name="Mallet L."/>
            <person name="Monroy-Kuhn J.M."/>
            <person name="Moser A."/>
            <person name="Murali S.C."/>
            <person name="Muzny D.M."/>
            <person name="Otani S."/>
            <person name="Piulachs M.-D."/>
            <person name="Poelchau M."/>
            <person name="Qu J."/>
            <person name="Schaub F."/>
            <person name="Wada-Katsumata A."/>
            <person name="Worley K.C."/>
            <person name="Xie Q."/>
            <person name="Ylla G."/>
            <person name="Poulsen M."/>
            <person name="Gibbs R.A."/>
            <person name="Schal C."/>
            <person name="Richards S."/>
            <person name="Belles X."/>
            <person name="Korb J."/>
            <person name="Bornberg-Bauer E."/>
        </authorList>
    </citation>
    <scope>NUCLEOTIDE SEQUENCE [LARGE SCALE GENOMIC DNA]</scope>
    <source>
        <tissue evidence="2">Whole body</tissue>
    </source>
</reference>
<proteinExistence type="predicted"/>
<protein>
    <recommendedName>
        <fullName evidence="4">Mos1 transposase HTH domain-containing protein</fullName>
    </recommendedName>
</protein>
<organism evidence="2 3">
    <name type="scientific">Cryptotermes secundus</name>
    <dbReference type="NCBI Taxonomy" id="105785"/>
    <lineage>
        <taxon>Eukaryota</taxon>
        <taxon>Metazoa</taxon>
        <taxon>Ecdysozoa</taxon>
        <taxon>Arthropoda</taxon>
        <taxon>Hexapoda</taxon>
        <taxon>Insecta</taxon>
        <taxon>Pterygota</taxon>
        <taxon>Neoptera</taxon>
        <taxon>Polyneoptera</taxon>
        <taxon>Dictyoptera</taxon>
        <taxon>Blattodea</taxon>
        <taxon>Blattoidea</taxon>
        <taxon>Termitoidae</taxon>
        <taxon>Kalotermitidae</taxon>
        <taxon>Cryptotermitinae</taxon>
        <taxon>Cryptotermes</taxon>
    </lineage>
</organism>
<name>A0A2J7RQH3_9NEOP</name>
<comment type="caution">
    <text evidence="2">The sequence shown here is derived from an EMBL/GenBank/DDBJ whole genome shotgun (WGS) entry which is preliminary data.</text>
</comment>
<sequence>MLFRQRAVIEFLVKDEIPAAEIHHRLRRANGSVCMGASSVRRWVKHFKDGNTSIEDEPRSGRPRTTSTERNKVRLDEIIEDDRRVTVDTIARKLGIGHSTVQEMIESLGYRKVCARRVPLLLTEDHKDKRRGRNIIILHDNARPHAACHTLEAIAKMGWEVLPRPSYSPDLAPSDYHLFGFVKHQLRGQRFEGFETRKAIQKAMRQCLRMAGTEFYRISQSPSIAISRNRSNSIPYLLFHFMITALYSLLLCFYYFLYCTLFLCKFLRPFITPRQRPHGKHRLMLLGMHVY</sequence>
<dbReference type="PANTHER" id="PTHR46060:SF1">
    <property type="entry name" value="MARINER MOS1 TRANSPOSASE-LIKE PROTEIN"/>
    <property type="match status" value="1"/>
</dbReference>
<dbReference type="GO" id="GO:0003676">
    <property type="term" value="F:nucleic acid binding"/>
    <property type="evidence" value="ECO:0007669"/>
    <property type="project" value="InterPro"/>
</dbReference>
<accession>A0A2J7RQH3</accession>
<feature type="transmembrane region" description="Helical" evidence="1">
    <location>
        <begin position="237"/>
        <end position="264"/>
    </location>
</feature>
<dbReference type="InterPro" id="IPR036397">
    <property type="entry name" value="RNaseH_sf"/>
</dbReference>
<dbReference type="Proteomes" id="UP000235965">
    <property type="component" value="Unassembled WGS sequence"/>
</dbReference>
<dbReference type="Gene3D" id="3.30.420.10">
    <property type="entry name" value="Ribonuclease H-like superfamily/Ribonuclease H"/>
    <property type="match status" value="1"/>
</dbReference>